<dbReference type="PANTHER" id="PTHR43031">
    <property type="entry name" value="FAD-DEPENDENT OXIDOREDUCTASE"/>
    <property type="match status" value="1"/>
</dbReference>
<evidence type="ECO:0000259" key="1">
    <source>
        <dbReference type="PROSITE" id="PS50206"/>
    </source>
</evidence>
<organism evidence="2 3">
    <name type="scientific">Porphyromonas gulae</name>
    <dbReference type="NCBI Taxonomy" id="111105"/>
    <lineage>
        <taxon>Bacteria</taxon>
        <taxon>Pseudomonadati</taxon>
        <taxon>Bacteroidota</taxon>
        <taxon>Bacteroidia</taxon>
        <taxon>Bacteroidales</taxon>
        <taxon>Porphyromonadaceae</taxon>
        <taxon>Porphyromonas</taxon>
    </lineage>
</organism>
<accession>A0A0A2E9D3</accession>
<dbReference type="EMBL" id="JRAK01000118">
    <property type="protein sequence ID" value="KGN85958.1"/>
    <property type="molecule type" value="Genomic_DNA"/>
</dbReference>
<protein>
    <submittedName>
        <fullName evidence="2">Sulfurtransferase</fullName>
    </submittedName>
</protein>
<reference evidence="2 3" key="1">
    <citation type="submission" date="2014-08" db="EMBL/GenBank/DDBJ databases">
        <title>Porphyromonas gulae strain:COT-052_OH3439 Genome sequencing.</title>
        <authorList>
            <person name="Wallis C."/>
            <person name="Deusch O."/>
            <person name="O'Flynn C."/>
            <person name="Davis I."/>
            <person name="Jospin G."/>
            <person name="Darling A.E."/>
            <person name="Coil D.A."/>
            <person name="Alexiev A."/>
            <person name="Horsfall A."/>
            <person name="Kirkwood N."/>
            <person name="Harris S."/>
            <person name="Eisen J.A."/>
        </authorList>
    </citation>
    <scope>NUCLEOTIDE SEQUENCE [LARGE SCALE GENOMIC DNA]</scope>
    <source>
        <strain evidence="3">COT-052 OH3439</strain>
    </source>
</reference>
<keyword evidence="3" id="KW-1185">Reference proteome</keyword>
<dbReference type="SMART" id="SM00450">
    <property type="entry name" value="RHOD"/>
    <property type="match status" value="1"/>
</dbReference>
<evidence type="ECO:0000313" key="2">
    <source>
        <dbReference type="EMBL" id="KGN85958.1"/>
    </source>
</evidence>
<name>A0A0A2E9D3_9PORP</name>
<dbReference type="CDD" id="cd00158">
    <property type="entry name" value="RHOD"/>
    <property type="match status" value="1"/>
</dbReference>
<proteinExistence type="predicted"/>
<dbReference type="PATRIC" id="fig|111105.18.peg.1813"/>
<dbReference type="Gene3D" id="3.40.250.10">
    <property type="entry name" value="Rhodanese-like domain"/>
    <property type="match status" value="1"/>
</dbReference>
<dbReference type="RefSeq" id="WP_026292239.1">
    <property type="nucleotide sequence ID" value="NZ_JRAK01000118.1"/>
</dbReference>
<dbReference type="Proteomes" id="UP000030146">
    <property type="component" value="Unassembled WGS sequence"/>
</dbReference>
<evidence type="ECO:0000313" key="3">
    <source>
        <dbReference type="Proteomes" id="UP000030146"/>
    </source>
</evidence>
<dbReference type="AlphaFoldDB" id="A0A0A2E9D3"/>
<dbReference type="GO" id="GO:0016740">
    <property type="term" value="F:transferase activity"/>
    <property type="evidence" value="ECO:0007669"/>
    <property type="project" value="UniProtKB-KW"/>
</dbReference>
<dbReference type="InterPro" id="IPR036873">
    <property type="entry name" value="Rhodanese-like_dom_sf"/>
</dbReference>
<gene>
    <name evidence="2" type="ORF">HR15_08500</name>
</gene>
<dbReference type="Pfam" id="PF00581">
    <property type="entry name" value="Rhodanese"/>
    <property type="match status" value="1"/>
</dbReference>
<sequence>MSKQNIKKVISSSLTIIIAIVMLGLLKNLFSQPDDKALTEAIRNGAFLVDVRTPGEFASGSVSGAVNIPLDRIASRLDELKNKKTIIVFCRSGNRSSQAKSILEQNGFSNVLNGGTWGHVASLKGDQR</sequence>
<dbReference type="PROSITE" id="PS50206">
    <property type="entry name" value="RHODANESE_3"/>
    <property type="match status" value="1"/>
</dbReference>
<dbReference type="SUPFAM" id="SSF52821">
    <property type="entry name" value="Rhodanese/Cell cycle control phosphatase"/>
    <property type="match status" value="1"/>
</dbReference>
<dbReference type="InterPro" id="IPR001763">
    <property type="entry name" value="Rhodanese-like_dom"/>
</dbReference>
<dbReference type="InterPro" id="IPR050229">
    <property type="entry name" value="GlpE_sulfurtransferase"/>
</dbReference>
<comment type="caution">
    <text evidence="2">The sequence shown here is derived from an EMBL/GenBank/DDBJ whole genome shotgun (WGS) entry which is preliminary data.</text>
</comment>
<dbReference type="PANTHER" id="PTHR43031:SF1">
    <property type="entry name" value="PYRIDINE NUCLEOTIDE-DISULPHIDE OXIDOREDUCTASE"/>
    <property type="match status" value="1"/>
</dbReference>
<keyword evidence="2" id="KW-0808">Transferase</keyword>
<feature type="domain" description="Rhodanese" evidence="1">
    <location>
        <begin position="42"/>
        <end position="128"/>
    </location>
</feature>